<dbReference type="Pfam" id="PF19262">
    <property type="entry name" value="DUF5905"/>
    <property type="match status" value="1"/>
</dbReference>
<protein>
    <submittedName>
        <fullName evidence="1">Uncharacterized protein</fullName>
    </submittedName>
</protein>
<dbReference type="EMBL" id="OR343188">
    <property type="protein sequence ID" value="WNL49701.1"/>
    <property type="molecule type" value="Genomic_DNA"/>
</dbReference>
<proteinExistence type="predicted"/>
<reference evidence="1" key="1">
    <citation type="submission" date="2023-07" db="EMBL/GenBank/DDBJ databases">
        <authorList>
            <person name="Xia Y."/>
        </authorList>
    </citation>
    <scope>NUCLEOTIDE SEQUENCE</scope>
    <source>
        <strain evidence="1">F</strain>
    </source>
</reference>
<dbReference type="InterPro" id="IPR045366">
    <property type="entry name" value="DUF5905"/>
</dbReference>
<gene>
    <name evidence="1" type="ORF">MarFTMF_185</name>
</gene>
<evidence type="ECO:0000313" key="1">
    <source>
        <dbReference type="EMBL" id="WNL49701.1"/>
    </source>
</evidence>
<name>A0AA96ES13_9VIRU</name>
<organism evidence="1">
    <name type="scientific">Marseillevirus sp</name>
    <dbReference type="NCBI Taxonomy" id="2809551"/>
    <lineage>
        <taxon>Viruses</taxon>
        <taxon>Varidnaviria</taxon>
        <taxon>Bamfordvirae</taxon>
        <taxon>Nucleocytoviricota</taxon>
        <taxon>Megaviricetes</taxon>
        <taxon>Pimascovirales</taxon>
        <taxon>Pimascovirales incertae sedis</taxon>
        <taxon>Marseilleviridae</taxon>
        <taxon>Marseillevirus</taxon>
    </lineage>
</organism>
<sequence>MSLCIKNPFSLSFLTAFFIVEHSLDKGEIVLDELSKESIAKAKQHLNSPHTLYLLRKDKSYFDEFGATLRDLAKLLENSPIKDREGENYLSKCVIEGLPVADAIERYPQEVKDSILGLFLFWEKLPIDQLPESVIDILCK</sequence>
<accession>A0AA96ES13</accession>